<evidence type="ECO:0008006" key="5">
    <source>
        <dbReference type="Google" id="ProtNLM"/>
    </source>
</evidence>
<reference evidence="4" key="1">
    <citation type="journal article" date="2020" name="Mol. Plant Microbe">
        <title>Rhizobial microsymbionts of the narrowly endemic Oxytropis species growing in Kamchatka are characterized by significant genetic diversity and possess a set of genes that are associated with T3SS and T6SS secretion systems and can affect the development of symbiosis.</title>
        <authorList>
            <person name="Safronova V."/>
            <person name="Guro P."/>
            <person name="Sazanova A."/>
            <person name="Kuznetsova I."/>
            <person name="Belimov A."/>
            <person name="Yakubov V."/>
            <person name="Chirak E."/>
            <person name="Afonin A."/>
            <person name="Gogolev Y."/>
            <person name="Andronov E."/>
            <person name="Tikhonovich I."/>
        </authorList>
    </citation>
    <scope>NUCLEOTIDE SEQUENCE [LARGE SCALE GENOMIC DNA]</scope>
    <source>
        <strain evidence="4">583</strain>
    </source>
</reference>
<proteinExistence type="predicted"/>
<sequence length="89" mass="10066">MYFPQFLLGMLTTSGVVGAWAYVATGSMWRAVAWGIIAAAVLQVGYFALVFRLVYGRRDMKQEQKKEANPESTEHQVVTGQPLQRDDRR</sequence>
<gene>
    <name evidence="3" type="ORF">HB778_31455</name>
</gene>
<evidence type="ECO:0000256" key="1">
    <source>
        <dbReference type="SAM" id="MobiDB-lite"/>
    </source>
</evidence>
<feature type="region of interest" description="Disordered" evidence="1">
    <location>
        <begin position="62"/>
        <end position="89"/>
    </location>
</feature>
<evidence type="ECO:0000313" key="3">
    <source>
        <dbReference type="EMBL" id="QND60556.1"/>
    </source>
</evidence>
<evidence type="ECO:0000313" key="4">
    <source>
        <dbReference type="Proteomes" id="UP000515465"/>
    </source>
</evidence>
<accession>A0A7G6T1C4</accession>
<keyword evidence="2" id="KW-0812">Transmembrane</keyword>
<name>A0A7G6T1C4_9HYPH</name>
<organism evidence="3 4">
    <name type="scientific">Mesorhizobium huakuii</name>
    <dbReference type="NCBI Taxonomy" id="28104"/>
    <lineage>
        <taxon>Bacteria</taxon>
        <taxon>Pseudomonadati</taxon>
        <taxon>Pseudomonadota</taxon>
        <taxon>Alphaproteobacteria</taxon>
        <taxon>Hyphomicrobiales</taxon>
        <taxon>Phyllobacteriaceae</taxon>
        <taxon>Mesorhizobium</taxon>
    </lineage>
</organism>
<dbReference type="RefSeq" id="WP_183459573.1">
    <property type="nucleotide sequence ID" value="NZ_CP050296.1"/>
</dbReference>
<protein>
    <recommendedName>
        <fullName evidence="5">Exopolysaccharide production repressor exox</fullName>
    </recommendedName>
</protein>
<keyword evidence="2" id="KW-1133">Transmembrane helix</keyword>
<dbReference type="EMBL" id="CP050296">
    <property type="protein sequence ID" value="QND60556.1"/>
    <property type="molecule type" value="Genomic_DNA"/>
</dbReference>
<dbReference type="Proteomes" id="UP000515465">
    <property type="component" value="Chromosome"/>
</dbReference>
<feature type="compositionally biased region" description="Basic and acidic residues" evidence="1">
    <location>
        <begin position="62"/>
        <end position="74"/>
    </location>
</feature>
<keyword evidence="2" id="KW-0472">Membrane</keyword>
<dbReference type="AlphaFoldDB" id="A0A7G6T1C4"/>
<evidence type="ECO:0000256" key="2">
    <source>
        <dbReference type="SAM" id="Phobius"/>
    </source>
</evidence>
<feature type="transmembrane region" description="Helical" evidence="2">
    <location>
        <begin position="31"/>
        <end position="55"/>
    </location>
</feature>